<name>A0ABV8VL70_9NOCA</name>
<dbReference type="Pfam" id="PF00109">
    <property type="entry name" value="ketoacyl-synt"/>
    <property type="match status" value="1"/>
</dbReference>
<reference evidence="4" key="1">
    <citation type="journal article" date="2019" name="Int. J. Syst. Evol. Microbiol.">
        <title>The Global Catalogue of Microorganisms (GCM) 10K type strain sequencing project: providing services to taxonomists for standard genome sequencing and annotation.</title>
        <authorList>
            <consortium name="The Broad Institute Genomics Platform"/>
            <consortium name="The Broad Institute Genome Sequencing Center for Infectious Disease"/>
            <person name="Wu L."/>
            <person name="Ma J."/>
        </authorList>
    </citation>
    <scope>NUCLEOTIDE SEQUENCE [LARGE SCALE GENOMIC DNA]</scope>
    <source>
        <strain evidence="4">IBRC-M 10490</strain>
    </source>
</reference>
<proteinExistence type="predicted"/>
<dbReference type="RefSeq" id="WP_378566291.1">
    <property type="nucleotide sequence ID" value="NZ_JBHSDL010000026.1"/>
</dbReference>
<dbReference type="Proteomes" id="UP001595844">
    <property type="component" value="Unassembled WGS sequence"/>
</dbReference>
<dbReference type="InterPro" id="IPR050091">
    <property type="entry name" value="PKS_NRPS_Biosynth_Enz"/>
</dbReference>
<dbReference type="PANTHER" id="PTHR43775:SF51">
    <property type="entry name" value="INACTIVE PHENOLPHTHIOCEROL SYNTHESIS POLYKETIDE SYNTHASE TYPE I PKS1-RELATED"/>
    <property type="match status" value="1"/>
</dbReference>
<dbReference type="Gene3D" id="3.40.47.10">
    <property type="match status" value="1"/>
</dbReference>
<dbReference type="SMART" id="SM00825">
    <property type="entry name" value="PKS_KS"/>
    <property type="match status" value="1"/>
</dbReference>
<dbReference type="InterPro" id="IPR014030">
    <property type="entry name" value="Ketoacyl_synth_N"/>
</dbReference>
<evidence type="ECO:0000256" key="1">
    <source>
        <dbReference type="ARBA" id="ARBA00022679"/>
    </source>
</evidence>
<comment type="caution">
    <text evidence="3">The sequence shown here is derived from an EMBL/GenBank/DDBJ whole genome shotgun (WGS) entry which is preliminary data.</text>
</comment>
<keyword evidence="4" id="KW-1185">Reference proteome</keyword>
<protein>
    <submittedName>
        <fullName evidence="3">Beta-ketoacyl synthase N-terminal-like domain-containing protein</fullName>
    </submittedName>
</protein>
<sequence>MSMSMNEVVAALRASMKENARLRGEQQRLADLAREPIAVVGMACRYPGGVESPEQLWKLVADEVDAISEFPDDRGWNVAAAYDPDPDHPGTTYTRSGGFLPGAADFDAGFFGIGPREALAMDPQQRLLLEGVWEAFEDAGIDP</sequence>
<dbReference type="PROSITE" id="PS52004">
    <property type="entry name" value="KS3_2"/>
    <property type="match status" value="1"/>
</dbReference>
<dbReference type="PANTHER" id="PTHR43775">
    <property type="entry name" value="FATTY ACID SYNTHASE"/>
    <property type="match status" value="1"/>
</dbReference>
<feature type="non-terminal residue" evidence="3">
    <location>
        <position position="143"/>
    </location>
</feature>
<dbReference type="SUPFAM" id="SSF53901">
    <property type="entry name" value="Thiolase-like"/>
    <property type="match status" value="1"/>
</dbReference>
<evidence type="ECO:0000259" key="2">
    <source>
        <dbReference type="PROSITE" id="PS52004"/>
    </source>
</evidence>
<organism evidence="3 4">
    <name type="scientific">Nocardia halotolerans</name>
    <dbReference type="NCBI Taxonomy" id="1755878"/>
    <lineage>
        <taxon>Bacteria</taxon>
        <taxon>Bacillati</taxon>
        <taxon>Actinomycetota</taxon>
        <taxon>Actinomycetes</taxon>
        <taxon>Mycobacteriales</taxon>
        <taxon>Nocardiaceae</taxon>
        <taxon>Nocardia</taxon>
    </lineage>
</organism>
<accession>A0ABV8VL70</accession>
<evidence type="ECO:0000313" key="4">
    <source>
        <dbReference type="Proteomes" id="UP001595844"/>
    </source>
</evidence>
<feature type="domain" description="Ketosynthase family 3 (KS3)" evidence="2">
    <location>
        <begin position="34"/>
        <end position="143"/>
    </location>
</feature>
<gene>
    <name evidence="3" type="ORF">ACFO5K_22140</name>
</gene>
<dbReference type="CDD" id="cd00833">
    <property type="entry name" value="PKS"/>
    <property type="match status" value="1"/>
</dbReference>
<evidence type="ECO:0000313" key="3">
    <source>
        <dbReference type="EMBL" id="MFC4376794.1"/>
    </source>
</evidence>
<dbReference type="EMBL" id="JBHSDL010000026">
    <property type="protein sequence ID" value="MFC4376794.1"/>
    <property type="molecule type" value="Genomic_DNA"/>
</dbReference>
<dbReference type="InterPro" id="IPR020841">
    <property type="entry name" value="PKS_Beta-ketoAc_synthase_dom"/>
</dbReference>
<keyword evidence="1" id="KW-0808">Transferase</keyword>
<dbReference type="InterPro" id="IPR016039">
    <property type="entry name" value="Thiolase-like"/>
</dbReference>